<protein>
    <recommendedName>
        <fullName evidence="7">DUF86 domain-containing protein</fullName>
    </recommendedName>
</protein>
<dbReference type="EMBL" id="AVPG01000011">
    <property type="protein sequence ID" value="KGX86701.1"/>
    <property type="molecule type" value="Genomic_DNA"/>
</dbReference>
<dbReference type="STRING" id="1385512.N784_03640"/>
<dbReference type="OrthoDB" id="2375467at2"/>
<reference evidence="5 6" key="1">
    <citation type="submission" date="2013-08" db="EMBL/GenBank/DDBJ databases">
        <authorList>
            <person name="Huang J."/>
            <person name="Wang G."/>
        </authorList>
    </citation>
    <scope>NUCLEOTIDE SEQUENCE [LARGE SCALE GENOMIC DNA]</scope>
    <source>
        <strain evidence="5 6">JSM 072002</strain>
    </source>
</reference>
<evidence type="ECO:0000313" key="5">
    <source>
        <dbReference type="EMBL" id="KGX86701.1"/>
    </source>
</evidence>
<dbReference type="PANTHER" id="PTHR33397">
    <property type="entry name" value="UPF0331 PROTEIN YUTE"/>
    <property type="match status" value="1"/>
</dbReference>
<sequence>MYFVERSKIESTLQYMDQLVHMLQEETYDTSVQRLALERIVQMSIESIIDVGNMMIDGFIMRDPGSYEDIIDILIDEQVIPSEEEVAYKEIIALRKSLVREYTTINHRNMLEIMKKNAKILAQFSTYIRRYLHNELGPVSAFTNDSAQ</sequence>
<proteinExistence type="inferred from homology"/>
<comment type="caution">
    <text evidence="5">The sequence shown here is derived from an EMBL/GenBank/DDBJ whole genome shotgun (WGS) entry which is preliminary data.</text>
</comment>
<name>A0A0A5G0R0_9BACI</name>
<accession>A0A0A5G0R0</accession>
<dbReference type="GO" id="GO:0110001">
    <property type="term" value="C:toxin-antitoxin complex"/>
    <property type="evidence" value="ECO:0007669"/>
    <property type="project" value="InterPro"/>
</dbReference>
<dbReference type="GO" id="GO:0016787">
    <property type="term" value="F:hydrolase activity"/>
    <property type="evidence" value="ECO:0007669"/>
    <property type="project" value="UniProtKB-KW"/>
</dbReference>
<keyword evidence="1" id="KW-1277">Toxin-antitoxin system</keyword>
<dbReference type="AlphaFoldDB" id="A0A0A5G0R0"/>
<keyword evidence="6" id="KW-1185">Reference proteome</keyword>
<keyword evidence="3" id="KW-0378">Hydrolase</keyword>
<dbReference type="InterPro" id="IPR008201">
    <property type="entry name" value="HepT-like"/>
</dbReference>
<evidence type="ECO:0000256" key="4">
    <source>
        <dbReference type="ARBA" id="ARBA00024207"/>
    </source>
</evidence>
<organism evidence="5 6">
    <name type="scientific">Pontibacillus litoralis JSM 072002</name>
    <dbReference type="NCBI Taxonomy" id="1385512"/>
    <lineage>
        <taxon>Bacteria</taxon>
        <taxon>Bacillati</taxon>
        <taxon>Bacillota</taxon>
        <taxon>Bacilli</taxon>
        <taxon>Bacillales</taxon>
        <taxon>Bacillaceae</taxon>
        <taxon>Pontibacillus</taxon>
    </lineage>
</organism>
<dbReference type="PANTHER" id="PTHR33397:SF5">
    <property type="entry name" value="RNASE YUTE-RELATED"/>
    <property type="match status" value="1"/>
</dbReference>
<gene>
    <name evidence="5" type="ORF">N784_03640</name>
</gene>
<dbReference type="Gene3D" id="1.20.120.580">
    <property type="entry name" value="bsu32300-like"/>
    <property type="match status" value="1"/>
</dbReference>
<evidence type="ECO:0000256" key="3">
    <source>
        <dbReference type="ARBA" id="ARBA00022801"/>
    </source>
</evidence>
<dbReference type="Pfam" id="PF01934">
    <property type="entry name" value="HepT-like"/>
    <property type="match status" value="1"/>
</dbReference>
<evidence type="ECO:0000256" key="2">
    <source>
        <dbReference type="ARBA" id="ARBA00022722"/>
    </source>
</evidence>
<dbReference type="eggNOG" id="COG2445">
    <property type="taxonomic scope" value="Bacteria"/>
</dbReference>
<dbReference type="InterPro" id="IPR052379">
    <property type="entry name" value="Type_VII_TA_RNase"/>
</dbReference>
<dbReference type="GO" id="GO:0004540">
    <property type="term" value="F:RNA nuclease activity"/>
    <property type="evidence" value="ECO:0007669"/>
    <property type="project" value="InterPro"/>
</dbReference>
<evidence type="ECO:0008006" key="7">
    <source>
        <dbReference type="Google" id="ProtNLM"/>
    </source>
</evidence>
<evidence type="ECO:0000313" key="6">
    <source>
        <dbReference type="Proteomes" id="UP000030401"/>
    </source>
</evidence>
<dbReference type="InterPro" id="IPR037038">
    <property type="entry name" value="HepT-like_sf"/>
</dbReference>
<dbReference type="Proteomes" id="UP000030401">
    <property type="component" value="Unassembled WGS sequence"/>
</dbReference>
<dbReference type="RefSeq" id="WP_036834127.1">
    <property type="nucleotide sequence ID" value="NZ_AVPG01000011.1"/>
</dbReference>
<evidence type="ECO:0000256" key="1">
    <source>
        <dbReference type="ARBA" id="ARBA00022649"/>
    </source>
</evidence>
<keyword evidence="2" id="KW-0540">Nuclease</keyword>
<comment type="similarity">
    <text evidence="4">Belongs to the HepT RNase toxin family.</text>
</comment>